<dbReference type="EMBL" id="MU839024">
    <property type="protein sequence ID" value="KAK1763886.1"/>
    <property type="molecule type" value="Genomic_DNA"/>
</dbReference>
<dbReference type="CDD" id="cd09630">
    <property type="entry name" value="CDH_like_cytochrome"/>
    <property type="match status" value="1"/>
</dbReference>
<name>A0AAJ0FCS2_9PEZI</name>
<feature type="domain" description="Cellobiose dehydrogenase-like cytochrome" evidence="1">
    <location>
        <begin position="10"/>
        <end position="175"/>
    </location>
</feature>
<dbReference type="PANTHER" id="PTHR47797:SF5">
    <property type="entry name" value="CELLOBIOSE DEHYDROGENASE CYTOCHROME DOMAIN-CONTAINING PROTEIN"/>
    <property type="match status" value="1"/>
</dbReference>
<dbReference type="RefSeq" id="XP_060280099.1">
    <property type="nucleotide sequence ID" value="XM_060424136.1"/>
</dbReference>
<dbReference type="Proteomes" id="UP001244011">
    <property type="component" value="Unassembled WGS sequence"/>
</dbReference>
<protein>
    <recommendedName>
        <fullName evidence="1">Cellobiose dehydrogenase-like cytochrome domain-containing protein</fullName>
    </recommendedName>
</protein>
<dbReference type="PANTHER" id="PTHR47797">
    <property type="entry name" value="DEHYDROGENASE, PUTATIVE (AFU_ORTHOLOGUE AFUA_8G05805)-RELATED"/>
    <property type="match status" value="1"/>
</dbReference>
<dbReference type="GeneID" id="85307323"/>
<keyword evidence="3" id="KW-1185">Reference proteome</keyword>
<evidence type="ECO:0000313" key="3">
    <source>
        <dbReference type="Proteomes" id="UP001244011"/>
    </source>
</evidence>
<evidence type="ECO:0000259" key="1">
    <source>
        <dbReference type="Pfam" id="PF16010"/>
    </source>
</evidence>
<reference evidence="2" key="1">
    <citation type="submission" date="2023-06" db="EMBL/GenBank/DDBJ databases">
        <title>Genome-scale phylogeny and comparative genomics of the fungal order Sordariales.</title>
        <authorList>
            <consortium name="Lawrence Berkeley National Laboratory"/>
            <person name="Hensen N."/>
            <person name="Bonometti L."/>
            <person name="Westerberg I."/>
            <person name="Brannstrom I.O."/>
            <person name="Guillou S."/>
            <person name="Cros-Aarteil S."/>
            <person name="Calhoun S."/>
            <person name="Haridas S."/>
            <person name="Kuo A."/>
            <person name="Mondo S."/>
            <person name="Pangilinan J."/>
            <person name="Riley R."/>
            <person name="Labutti K."/>
            <person name="Andreopoulos B."/>
            <person name="Lipzen A."/>
            <person name="Chen C."/>
            <person name="Yanf M."/>
            <person name="Daum C."/>
            <person name="Ng V."/>
            <person name="Clum A."/>
            <person name="Steindorff A."/>
            <person name="Ohm R."/>
            <person name="Martin F."/>
            <person name="Silar P."/>
            <person name="Natvig D."/>
            <person name="Lalanne C."/>
            <person name="Gautier V."/>
            <person name="Ament-Velasquez S.L."/>
            <person name="Kruys A."/>
            <person name="Hutchinson M.I."/>
            <person name="Powell A.J."/>
            <person name="Barry K."/>
            <person name="Miller A.N."/>
            <person name="Grigoriev I.V."/>
            <person name="Debuchy R."/>
            <person name="Gladieux P."/>
            <person name="Thoren M.H."/>
            <person name="Johannesson H."/>
        </authorList>
    </citation>
    <scope>NUCLEOTIDE SEQUENCE</scope>
    <source>
        <strain evidence="2">8032-3</strain>
    </source>
</reference>
<dbReference type="SUPFAM" id="SSF49344">
    <property type="entry name" value="CBD9-like"/>
    <property type="match status" value="1"/>
</dbReference>
<sequence length="186" mass="19974">AAVSKRQEKYCNPGTSVCYIEYSTTASNPIYRIAVQDKPAAPFDTLLQIIAPASLGWVGFSWGGAMTLNPLTVAWPNGNSVVVSSRWATDRALPATYNGATYKTLSSSTNSTHWSIEVVCTGCSKWATRSLSPTSVNSFAWAWSKTAVAQPANPASSFAIHNNVGMFSSALTDCKVSQSVFDQYVK</sequence>
<organism evidence="2 3">
    <name type="scientific">Phialemonium atrogriseum</name>
    <dbReference type="NCBI Taxonomy" id="1093897"/>
    <lineage>
        <taxon>Eukaryota</taxon>
        <taxon>Fungi</taxon>
        <taxon>Dikarya</taxon>
        <taxon>Ascomycota</taxon>
        <taxon>Pezizomycotina</taxon>
        <taxon>Sordariomycetes</taxon>
        <taxon>Sordariomycetidae</taxon>
        <taxon>Cephalothecales</taxon>
        <taxon>Cephalothecaceae</taxon>
        <taxon>Phialemonium</taxon>
    </lineage>
</organism>
<evidence type="ECO:0000313" key="2">
    <source>
        <dbReference type="EMBL" id="KAK1763886.1"/>
    </source>
</evidence>
<feature type="non-terminal residue" evidence="2">
    <location>
        <position position="1"/>
    </location>
</feature>
<dbReference type="Pfam" id="PF16010">
    <property type="entry name" value="CDH-cyt"/>
    <property type="match status" value="1"/>
</dbReference>
<dbReference type="Gene3D" id="2.60.40.1210">
    <property type="entry name" value="Cellobiose dehydrogenase, cytochrome domain"/>
    <property type="match status" value="1"/>
</dbReference>
<comment type="caution">
    <text evidence="2">The sequence shown here is derived from an EMBL/GenBank/DDBJ whole genome shotgun (WGS) entry which is preliminary data.</text>
</comment>
<proteinExistence type="predicted"/>
<dbReference type="AlphaFoldDB" id="A0AAJ0FCS2"/>
<feature type="non-terminal residue" evidence="2">
    <location>
        <position position="186"/>
    </location>
</feature>
<dbReference type="InterPro" id="IPR015920">
    <property type="entry name" value="Cellobiose_DH-like_cyt"/>
</dbReference>
<accession>A0AAJ0FCS2</accession>
<gene>
    <name evidence="2" type="ORF">QBC33DRAFT_424002</name>
</gene>